<feature type="binding site" evidence="3">
    <location>
        <position position="329"/>
    </location>
    <ligand>
        <name>Mg(2+)</name>
        <dbReference type="ChEBI" id="CHEBI:18420"/>
        <note>structural</note>
    </ligand>
</feature>
<keyword evidence="3" id="KW-0479">Metal-binding</keyword>
<comment type="catalytic activity">
    <reaction evidence="3">
        <text>cyanurate + H2O = 1-carboxybiuret + H(+)</text>
        <dbReference type="Rhea" id="RHEA:70363"/>
        <dbReference type="ChEBI" id="CHEBI:15377"/>
        <dbReference type="ChEBI" id="CHEBI:15378"/>
        <dbReference type="ChEBI" id="CHEBI:38028"/>
        <dbReference type="ChEBI" id="CHEBI:142864"/>
        <dbReference type="EC" id="3.5.2.15"/>
    </reaction>
</comment>
<evidence type="ECO:0000256" key="2">
    <source>
        <dbReference type="ARBA" id="ARBA00022801"/>
    </source>
</evidence>
<dbReference type="AlphaFoldDB" id="A0A7W9P8M9"/>
<dbReference type="Gene3D" id="3.30.1330.160">
    <property type="entry name" value="Cyanuric acid hydrolase/Barbituras, RU C"/>
    <property type="match status" value="1"/>
</dbReference>
<comment type="pathway">
    <text evidence="3">Xenobiotic degradation; atrazine degradation; biuret from cyanurate: step 1/1.</text>
</comment>
<dbReference type="GO" id="GO:0046872">
    <property type="term" value="F:metal ion binding"/>
    <property type="evidence" value="ECO:0007669"/>
    <property type="project" value="UniProtKB-UniRule"/>
</dbReference>
<protein>
    <recommendedName>
        <fullName evidence="3">Cyanuric acid amidohydrolase</fullName>
        <shortName evidence="3">CAH</shortName>
        <ecNumber evidence="3">3.5.2.15</ecNumber>
    </recommendedName>
</protein>
<feature type="binding site" evidence="3">
    <location>
        <position position="334"/>
    </location>
    <ligand>
        <name>Mg(2+)</name>
        <dbReference type="ChEBI" id="CHEBI:18420"/>
        <note>structural</note>
    </ligand>
</feature>
<comment type="domain">
    <text evidence="3">The monomer structure is formed from three repeating units (RUs) that share the same structure as one another. The monomer, the active site and substrate all possess threefold rotational symmetry, to the extent that the active site possesses three potential Ser-Lys catalytic dyads. It is possible that any or all of the three active-site serines may act as nucleophile (albeit only one can do so per catalytic cycle).</text>
</comment>
<comment type="caution">
    <text evidence="3">Lacks conserved residue(s) required for the propagation of feature annotation.</text>
</comment>
<dbReference type="GO" id="GO:0018753">
    <property type="term" value="F:cyanuric acid amidohydrolase activity"/>
    <property type="evidence" value="ECO:0007669"/>
    <property type="project" value="UniProtKB-UniRule"/>
</dbReference>
<feature type="binding site" evidence="3">
    <location>
        <position position="330"/>
    </location>
    <ligand>
        <name>Mg(2+)</name>
        <dbReference type="ChEBI" id="CHEBI:18420"/>
        <note>structural</note>
    </ligand>
</feature>
<dbReference type="NCBIfam" id="TIGR02714">
    <property type="entry name" value="amido_AtzD_TrzD"/>
    <property type="match status" value="1"/>
</dbReference>
<keyword evidence="5" id="KW-1185">Reference proteome</keyword>
<feature type="binding site" evidence="3">
    <location>
        <position position="51"/>
    </location>
    <ligand>
        <name>substrate</name>
    </ligand>
</feature>
<dbReference type="Proteomes" id="UP000540412">
    <property type="component" value="Unassembled WGS sequence"/>
</dbReference>
<gene>
    <name evidence="4" type="ORF">BJY24_000262</name>
</gene>
<dbReference type="Gene3D" id="3.30.1330.180">
    <property type="entry name" value="Cyanuric acid hydrolase/Barbiturase, RU B"/>
    <property type="match status" value="1"/>
</dbReference>
<comment type="caution">
    <text evidence="4">The sequence shown here is derived from an EMBL/GenBank/DDBJ whole genome shotgun (WGS) entry which is preliminary data.</text>
</comment>
<accession>A0A7W9P8M9</accession>
<feature type="binding site" evidence="3">
    <location>
        <position position="179"/>
    </location>
    <ligand>
        <name>substrate</name>
    </ligand>
</feature>
<feature type="binding site" evidence="3">
    <location>
        <position position="331"/>
    </location>
    <ligand>
        <name>Mg(2+)</name>
        <dbReference type="ChEBI" id="CHEBI:18420"/>
        <note>structural</note>
    </ligand>
</feature>
<dbReference type="InterPro" id="IPR043007">
    <property type="entry name" value="AtzD/Barbiturase_RUC"/>
</dbReference>
<feature type="region of interest" description="RU C" evidence="3">
    <location>
        <begin position="239"/>
        <end position="352"/>
    </location>
</feature>
<dbReference type="Gene3D" id="3.30.1330.170">
    <property type="entry name" value="Cyanuric acid hydrolase/Barbiturase, RU A"/>
    <property type="match status" value="1"/>
</dbReference>
<dbReference type="EMBL" id="JACHIT010000001">
    <property type="protein sequence ID" value="MBB5911395.1"/>
    <property type="molecule type" value="Genomic_DNA"/>
</dbReference>
<dbReference type="HAMAP" id="MF_01989">
    <property type="entry name" value="Cyc_amidohydrol"/>
    <property type="match status" value="1"/>
</dbReference>
<feature type="region of interest" description="RU A" evidence="3">
    <location>
        <begin position="1"/>
        <end position="91"/>
    </location>
</feature>
<dbReference type="Pfam" id="PF09663">
    <property type="entry name" value="Amido_AtzD_TrzD"/>
    <property type="match status" value="1"/>
</dbReference>
<feature type="binding site" evidence="3">
    <location>
        <begin position="71"/>
        <end position="72"/>
    </location>
    <ligand>
        <name>substrate</name>
    </ligand>
</feature>
<feature type="binding site" evidence="3">
    <location>
        <begin position="323"/>
        <end position="324"/>
    </location>
    <ligand>
        <name>substrate</name>
    </ligand>
</feature>
<feature type="binding site" evidence="3">
    <location>
        <position position="326"/>
    </location>
    <ligand>
        <name>Mg(2+)</name>
        <dbReference type="ChEBI" id="CHEBI:18420"/>
        <note>structural</note>
    </ligand>
</feature>
<dbReference type="EC" id="3.5.2.15" evidence="3"/>
<feature type="binding site" evidence="3">
    <location>
        <begin position="216"/>
        <end position="217"/>
    </location>
    <ligand>
        <name>substrate</name>
    </ligand>
</feature>
<evidence type="ECO:0000256" key="3">
    <source>
        <dbReference type="HAMAP-Rule" id="MF_01989"/>
    </source>
</evidence>
<comment type="activity regulation">
    <text evidence="3">Inhibited by barbituric acid.</text>
</comment>
<dbReference type="GO" id="GO:0019381">
    <property type="term" value="P:atrazine catabolic process"/>
    <property type="evidence" value="ECO:0007669"/>
    <property type="project" value="UniProtKB-UniRule"/>
</dbReference>
<feature type="binding site" evidence="3">
    <location>
        <position position="304"/>
    </location>
    <ligand>
        <name>substrate</name>
    </ligand>
</feature>
<evidence type="ECO:0000313" key="5">
    <source>
        <dbReference type="Proteomes" id="UP000540412"/>
    </source>
</evidence>
<comment type="similarity">
    <text evidence="1 3">Belongs to the cyclic amide hydrolase (CyAH) family.</text>
</comment>
<feature type="active site" evidence="3">
    <location>
        <position position="147"/>
    </location>
</feature>
<proteinExistence type="inferred from homology"/>
<reference evidence="4 5" key="1">
    <citation type="submission" date="2020-08" db="EMBL/GenBank/DDBJ databases">
        <title>Sequencing the genomes of 1000 actinobacteria strains.</title>
        <authorList>
            <person name="Klenk H.-P."/>
        </authorList>
    </citation>
    <scope>NUCLEOTIDE SEQUENCE [LARGE SCALE GENOMIC DNA]</scope>
    <source>
        <strain evidence="4 5">DSM 43582</strain>
    </source>
</reference>
<comment type="subunit">
    <text evidence="3">Homotetramer.</text>
</comment>
<dbReference type="InterPro" id="IPR043006">
    <property type="entry name" value="AtzD/Barbiturase_RUB"/>
</dbReference>
<name>A0A7W9P8M9_9NOCA</name>
<evidence type="ECO:0000256" key="1">
    <source>
        <dbReference type="ARBA" id="ARBA00010947"/>
    </source>
</evidence>
<sequence length="352" mass="36113">MTAVSLLTVPASDPGDLSALDVLDRSGRAPEDLIAVIGKTEGNGCVNDFSRTLASAVWEPRLPATAVTVFSGGTEGVLSPHVNLFVRDDRRHPGFDRGLVAAAGRTRVLDPGEIGRAAQVDAVAETVAKLLADLGVRAADTHLVVVKCPLLTSDKITAIRAAGGVPVATDTYESMGHSRAASALGIAVALEECDRPHALRALSGEAGVSSARASTSAGAELDDCHVLVVAESDSAANPLRAVHGEMRDALDLASVTALLDRVRAENGTVRQIFAKAEADPAGTVRGLRHTMLTDSDVNATRHARAAVGGLLSALKGDGAVYVSGGAEHQGPPGGGSVTVIYELPTPARSDRP</sequence>
<dbReference type="InterPro" id="IPR043008">
    <property type="entry name" value="AtzD/Barbiturase_RUA"/>
</dbReference>
<keyword evidence="3" id="KW-0460">Magnesium</keyword>
<comment type="function">
    <text evidence="3">Responsible for the hydrolysis of cyanuric acid, an intermediate formed during catabolism of s-triazine based compounds in herbicides such as atrazine and polymers such as melamine. Catalyzes the hydrolytic opening of the s-triazine ring of cyanuric acid (2,4,6-trihydroxy-s-triazine) to yield carbon dioxide and carboxybiuret, which spontaneously decarboxylates to biuret.</text>
</comment>
<dbReference type="UniPathway" id="UPA00008">
    <property type="reaction ID" value="UER00502"/>
</dbReference>
<feature type="binding site" evidence="3">
    <location>
        <position position="277"/>
    </location>
    <ligand>
        <name>Mg(2+)</name>
        <dbReference type="ChEBI" id="CHEBI:18420"/>
        <note>structural</note>
    </ligand>
</feature>
<dbReference type="RefSeq" id="WP_040749405.1">
    <property type="nucleotide sequence ID" value="NZ_JACHIT010000001.1"/>
</dbReference>
<organism evidence="4 5">
    <name type="scientific">Nocardia transvalensis</name>
    <dbReference type="NCBI Taxonomy" id="37333"/>
    <lineage>
        <taxon>Bacteria</taxon>
        <taxon>Bacillati</taxon>
        <taxon>Actinomycetota</taxon>
        <taxon>Actinomycetes</taxon>
        <taxon>Mycobacteriales</taxon>
        <taxon>Nocardiaceae</taxon>
        <taxon>Nocardia</taxon>
    </lineage>
</organism>
<feature type="site" description="Important for substrate specificity" evidence="3">
    <location>
        <position position="300"/>
    </location>
</feature>
<feature type="active site" description="Nucleophile" evidence="3">
    <location>
        <position position="216"/>
    </location>
</feature>
<keyword evidence="2 3" id="KW-0378">Hydrolase</keyword>
<dbReference type="InterPro" id="IPR014086">
    <property type="entry name" value="AtzD/Barbiturase"/>
</dbReference>
<evidence type="ECO:0000313" key="4">
    <source>
        <dbReference type="EMBL" id="MBB5911395.1"/>
    </source>
</evidence>